<dbReference type="InterPro" id="IPR000301">
    <property type="entry name" value="Tetraspanin_animals"/>
</dbReference>
<keyword evidence="9" id="KW-1185">Reference proteome</keyword>
<dbReference type="SUPFAM" id="SSF48652">
    <property type="entry name" value="Tetraspanin"/>
    <property type="match status" value="1"/>
</dbReference>
<dbReference type="OrthoDB" id="10033535at2759"/>
<feature type="disulfide bond" evidence="6">
    <location>
        <begin position="150"/>
        <end position="172"/>
    </location>
</feature>
<protein>
    <recommendedName>
        <fullName evidence="7">Tetraspanin</fullName>
    </recommendedName>
</protein>
<keyword evidence="5 7" id="KW-0472">Membrane</keyword>
<evidence type="ECO:0000256" key="1">
    <source>
        <dbReference type="ARBA" id="ARBA00004141"/>
    </source>
</evidence>
<evidence type="ECO:0000313" key="8">
    <source>
        <dbReference type="EMBL" id="KAF0290113.1"/>
    </source>
</evidence>
<evidence type="ECO:0000256" key="7">
    <source>
        <dbReference type="RuleBase" id="RU361218"/>
    </source>
</evidence>
<comment type="subcellular location">
    <subcellularLocation>
        <location evidence="1 7">Membrane</location>
        <topology evidence="1 7">Multi-pass membrane protein</topology>
    </subcellularLocation>
</comment>
<accession>A0A6A4V8W4</accession>
<feature type="transmembrane region" description="Helical" evidence="7">
    <location>
        <begin position="12"/>
        <end position="39"/>
    </location>
</feature>
<keyword evidence="4 7" id="KW-1133">Transmembrane helix</keyword>
<dbReference type="Pfam" id="PF00335">
    <property type="entry name" value="Tetraspanin"/>
    <property type="match status" value="1"/>
</dbReference>
<evidence type="ECO:0000256" key="5">
    <source>
        <dbReference type="ARBA" id="ARBA00023136"/>
    </source>
</evidence>
<dbReference type="InterPro" id="IPR018499">
    <property type="entry name" value="Tetraspanin/Peripherin"/>
</dbReference>
<sequence>MAMTDGCSNCLKYTFGFVNLVILICGGVLLGVGITALVGDSAQLNELLDTNLYTGVAIVITVAGGLIVLISFLGCCGAFQESKCLLGTFFCLVLILFIVVGAGAIAGFVMGSDSILEQIKTGLQKSMNDYNEKDSVQQSWNFLQENFECCGVDGPSDWARVLGPNNVPRSCCIKDSEGNPGACGADSNSYDDGCVEKLEDFVKGNSKLFGAIAIAVAVFLLLSMIVACVIMKSIF</sequence>
<dbReference type="Gene3D" id="1.10.1450.10">
    <property type="entry name" value="Tetraspanin"/>
    <property type="match status" value="1"/>
</dbReference>
<comment type="similarity">
    <text evidence="2 7">Belongs to the tetraspanin (TM4SF) family.</text>
</comment>
<dbReference type="Proteomes" id="UP000440578">
    <property type="component" value="Unassembled WGS sequence"/>
</dbReference>
<evidence type="ECO:0000256" key="4">
    <source>
        <dbReference type="ARBA" id="ARBA00022989"/>
    </source>
</evidence>
<dbReference type="AlphaFoldDB" id="A0A6A4V8W4"/>
<dbReference type="EMBL" id="VIIS01001980">
    <property type="protein sequence ID" value="KAF0290113.1"/>
    <property type="molecule type" value="Genomic_DNA"/>
</dbReference>
<feature type="transmembrane region" description="Helical" evidence="7">
    <location>
        <begin position="85"/>
        <end position="110"/>
    </location>
</feature>
<gene>
    <name evidence="8" type="primary">Tspan9_0</name>
    <name evidence="8" type="ORF">FJT64_011666</name>
</gene>
<dbReference type="PANTHER" id="PTHR19282">
    <property type="entry name" value="TETRASPANIN"/>
    <property type="match status" value="1"/>
</dbReference>
<dbReference type="PANTHER" id="PTHR19282:SF544">
    <property type="entry name" value="TETRASPANIN"/>
    <property type="match status" value="1"/>
</dbReference>
<dbReference type="InterPro" id="IPR018503">
    <property type="entry name" value="Tetraspanin_CS"/>
</dbReference>
<dbReference type="GO" id="GO:0005886">
    <property type="term" value="C:plasma membrane"/>
    <property type="evidence" value="ECO:0007669"/>
    <property type="project" value="TreeGrafter"/>
</dbReference>
<organism evidence="8 9">
    <name type="scientific">Amphibalanus amphitrite</name>
    <name type="common">Striped barnacle</name>
    <name type="synonym">Balanus amphitrite</name>
    <dbReference type="NCBI Taxonomy" id="1232801"/>
    <lineage>
        <taxon>Eukaryota</taxon>
        <taxon>Metazoa</taxon>
        <taxon>Ecdysozoa</taxon>
        <taxon>Arthropoda</taxon>
        <taxon>Crustacea</taxon>
        <taxon>Multicrustacea</taxon>
        <taxon>Cirripedia</taxon>
        <taxon>Thoracica</taxon>
        <taxon>Thoracicalcarea</taxon>
        <taxon>Balanomorpha</taxon>
        <taxon>Balanoidea</taxon>
        <taxon>Balanidae</taxon>
        <taxon>Amphibalaninae</taxon>
        <taxon>Amphibalanus</taxon>
    </lineage>
</organism>
<dbReference type="PRINTS" id="PR00259">
    <property type="entry name" value="TMFOUR"/>
</dbReference>
<name>A0A6A4V8W4_AMPAM</name>
<evidence type="ECO:0000256" key="3">
    <source>
        <dbReference type="ARBA" id="ARBA00022692"/>
    </source>
</evidence>
<evidence type="ECO:0000256" key="2">
    <source>
        <dbReference type="ARBA" id="ARBA00006840"/>
    </source>
</evidence>
<feature type="transmembrane region" description="Helical" evidence="7">
    <location>
        <begin position="51"/>
        <end position="73"/>
    </location>
</feature>
<dbReference type="PROSITE" id="PS00421">
    <property type="entry name" value="TM4_1"/>
    <property type="match status" value="1"/>
</dbReference>
<feature type="transmembrane region" description="Helical" evidence="7">
    <location>
        <begin position="208"/>
        <end position="231"/>
    </location>
</feature>
<dbReference type="CDD" id="cd03127">
    <property type="entry name" value="tetraspanin_LEL"/>
    <property type="match status" value="1"/>
</dbReference>
<keyword evidence="6" id="KW-1015">Disulfide bond</keyword>
<reference evidence="8 9" key="1">
    <citation type="submission" date="2019-07" db="EMBL/GenBank/DDBJ databases">
        <title>Draft genome assembly of a fouling barnacle, Amphibalanus amphitrite (Darwin, 1854): The first reference genome for Thecostraca.</title>
        <authorList>
            <person name="Kim W."/>
        </authorList>
    </citation>
    <scope>NUCLEOTIDE SEQUENCE [LARGE SCALE GENOMIC DNA]</scope>
    <source>
        <strain evidence="8">SNU_AA5</strain>
        <tissue evidence="8">Soma without cirri and trophi</tissue>
    </source>
</reference>
<dbReference type="InterPro" id="IPR008952">
    <property type="entry name" value="Tetraspanin_EC2_sf"/>
</dbReference>
<comment type="caution">
    <text evidence="8">The sequence shown here is derived from an EMBL/GenBank/DDBJ whole genome shotgun (WGS) entry which is preliminary data.</text>
</comment>
<proteinExistence type="inferred from homology"/>
<keyword evidence="3 7" id="KW-0812">Transmembrane</keyword>
<dbReference type="PIRSF" id="PIRSF002419">
    <property type="entry name" value="Tetraspanin"/>
    <property type="match status" value="1"/>
</dbReference>
<evidence type="ECO:0000313" key="9">
    <source>
        <dbReference type="Proteomes" id="UP000440578"/>
    </source>
</evidence>
<evidence type="ECO:0000256" key="6">
    <source>
        <dbReference type="PIRSR" id="PIRSR002419-1"/>
    </source>
</evidence>